<organism evidence="1 2">
    <name type="scientific">Orbilia brochopaga</name>
    <dbReference type="NCBI Taxonomy" id="3140254"/>
    <lineage>
        <taxon>Eukaryota</taxon>
        <taxon>Fungi</taxon>
        <taxon>Dikarya</taxon>
        <taxon>Ascomycota</taxon>
        <taxon>Pezizomycotina</taxon>
        <taxon>Orbiliomycetes</taxon>
        <taxon>Orbiliales</taxon>
        <taxon>Orbiliaceae</taxon>
        <taxon>Orbilia</taxon>
    </lineage>
</organism>
<evidence type="ECO:0000313" key="1">
    <source>
        <dbReference type="EMBL" id="KAK6359379.1"/>
    </source>
</evidence>
<proteinExistence type="predicted"/>
<reference evidence="1 2" key="1">
    <citation type="submission" date="2019-10" db="EMBL/GenBank/DDBJ databases">
        <authorList>
            <person name="Palmer J.M."/>
        </authorList>
    </citation>
    <scope>NUCLEOTIDE SEQUENCE [LARGE SCALE GENOMIC DNA]</scope>
    <source>
        <strain evidence="1 2">TWF696</strain>
    </source>
</reference>
<dbReference type="AlphaFoldDB" id="A0AAV9VC04"/>
<comment type="caution">
    <text evidence="1">The sequence shown here is derived from an EMBL/GenBank/DDBJ whole genome shotgun (WGS) entry which is preliminary data.</text>
</comment>
<keyword evidence="2" id="KW-1185">Reference proteome</keyword>
<dbReference type="EMBL" id="JAVHNQ010000001">
    <property type="protein sequence ID" value="KAK6359379.1"/>
    <property type="molecule type" value="Genomic_DNA"/>
</dbReference>
<protein>
    <submittedName>
        <fullName evidence="1">Uncharacterized protein</fullName>
    </submittedName>
</protein>
<accession>A0AAV9VC04</accession>
<sequence>MRGLASIATLYKSLPWATVSVNVLRIPFLTTQWLLDFRPDVVSLFRYDIEPYQKVFNSRDETAIKLPKLIGAVLRPLPMAREHAFACICIMESGKPEFNMPLSQLSHVMAISAGDSIYVYSPLVSDPYDRSKKHEIVRIVGNVGKPQICLLIAPADLRRRKGYIDSWNVINHFEFDGVMRDCFSGTSLHLEFTGWEQPVDIMSYGARDSELLYVESVISVLDQGDWIADIDILGTSDDQREYLECVHHAANGCCDGDGECRADVDDDGEHEGVETAVAVAESRAGLLTTVQNWPEFFERPNGSIIFLSQGNWQARLAAASMVEATKKARVVVCSKKMCKLCVLDYHKQSLRKRSTQLLIC</sequence>
<evidence type="ECO:0000313" key="2">
    <source>
        <dbReference type="Proteomes" id="UP001375240"/>
    </source>
</evidence>
<gene>
    <name evidence="1" type="ORF">TWF696_000539</name>
</gene>
<dbReference type="Proteomes" id="UP001375240">
    <property type="component" value="Unassembled WGS sequence"/>
</dbReference>
<name>A0AAV9VC04_9PEZI</name>